<organism evidence="2 3">
    <name type="scientific">Phyllosticta citricarpa</name>
    <dbReference type="NCBI Taxonomy" id="55181"/>
    <lineage>
        <taxon>Eukaryota</taxon>
        <taxon>Fungi</taxon>
        <taxon>Dikarya</taxon>
        <taxon>Ascomycota</taxon>
        <taxon>Pezizomycotina</taxon>
        <taxon>Dothideomycetes</taxon>
        <taxon>Dothideomycetes incertae sedis</taxon>
        <taxon>Botryosphaeriales</taxon>
        <taxon>Phyllostictaceae</taxon>
        <taxon>Phyllosticta</taxon>
    </lineage>
</organism>
<keyword evidence="1" id="KW-0472">Membrane</keyword>
<reference evidence="2 3" key="1">
    <citation type="submission" date="2024-04" db="EMBL/GenBank/DDBJ databases">
        <title>Phyllosticta paracitricarpa is synonymous to the EU quarantine fungus P. citricarpa based on phylogenomic analyses.</title>
        <authorList>
            <consortium name="Lawrence Berkeley National Laboratory"/>
            <person name="Van Ingen-Buijs V.A."/>
            <person name="Van Westerhoven A.C."/>
            <person name="Haridas S."/>
            <person name="Skiadas P."/>
            <person name="Martin F."/>
            <person name="Groenewald J.Z."/>
            <person name="Crous P.W."/>
            <person name="Seidl M.F."/>
        </authorList>
    </citation>
    <scope>NUCLEOTIDE SEQUENCE [LARGE SCALE GENOMIC DNA]</scope>
    <source>
        <strain evidence="2 3">CBS 122670</strain>
    </source>
</reference>
<evidence type="ECO:0000313" key="2">
    <source>
        <dbReference type="EMBL" id="KAK7551622.1"/>
    </source>
</evidence>
<protein>
    <submittedName>
        <fullName evidence="2">Uncharacterized protein</fullName>
    </submittedName>
</protein>
<keyword evidence="1" id="KW-0812">Transmembrane</keyword>
<keyword evidence="3" id="KW-1185">Reference proteome</keyword>
<gene>
    <name evidence="2" type="ORF">IWX46DRAFT_390307</name>
</gene>
<keyword evidence="1" id="KW-1133">Transmembrane helix</keyword>
<proteinExistence type="predicted"/>
<dbReference type="EMBL" id="JBBPDW010000006">
    <property type="protein sequence ID" value="KAK7551622.1"/>
    <property type="molecule type" value="Genomic_DNA"/>
</dbReference>
<evidence type="ECO:0000256" key="1">
    <source>
        <dbReference type="SAM" id="Phobius"/>
    </source>
</evidence>
<evidence type="ECO:0000313" key="3">
    <source>
        <dbReference type="Proteomes" id="UP001365128"/>
    </source>
</evidence>
<feature type="transmembrane region" description="Helical" evidence="1">
    <location>
        <begin position="63"/>
        <end position="82"/>
    </location>
</feature>
<accession>A0ABR1MND4</accession>
<name>A0ABR1MND4_9PEZI</name>
<comment type="caution">
    <text evidence="2">The sequence shown here is derived from an EMBL/GenBank/DDBJ whole genome shotgun (WGS) entry which is preliminary data.</text>
</comment>
<dbReference type="Proteomes" id="UP001365128">
    <property type="component" value="Unassembled WGS sequence"/>
</dbReference>
<sequence length="143" mass="16231">MTCTMDAMTTTVRVLAAAMTTRLSSASSVAAVRSSRYDRWRFCRQADRQALGSGSVSRSPFSFFHLLVSYVLPYLLLLFPLMSERFHCSWSFPSSLPLLPLSFPFLSPFSVFQNNLWVSARMECVCVLSVGWLGEIRRVWELS</sequence>